<dbReference type="EMBL" id="JAVRRJ010000001">
    <property type="protein sequence ID" value="KAK5090345.1"/>
    <property type="molecule type" value="Genomic_DNA"/>
</dbReference>
<reference evidence="9 10" key="1">
    <citation type="submission" date="2023-08" db="EMBL/GenBank/DDBJ databases">
        <title>Black Yeasts Isolated from many extreme environments.</title>
        <authorList>
            <person name="Coleine C."/>
            <person name="Stajich J.E."/>
            <person name="Selbmann L."/>
        </authorList>
    </citation>
    <scope>NUCLEOTIDE SEQUENCE [LARGE SCALE GENOMIC DNA]</scope>
    <source>
        <strain evidence="9 10">CCFEE 5910</strain>
    </source>
</reference>
<dbReference type="InterPro" id="IPR001138">
    <property type="entry name" value="Zn2Cys6_DnaBD"/>
</dbReference>
<sequence length="763" mass="84620">MAESETGLGTTDTTQRKRGSAKRTARACDECRLRKSKCDGLNPCEACQTTDRYCTYNLSAARGTNSGTRIRILEDRLRRARAYLVEAQRRTPSLAGVNFDALLGPVEDDSRRPSRHDTGSEDDASQDTLDSMMNSYGQLTMGSNGRMHRDFYGAASGLAWIQRAGSYFEGTDRDLDQEAQDVAESESAAVQLFDAPLPGTQPLHADETIIEMLPSRATADKLLEIVFKQVYPMFHFLCEDDFGETMDRIYQLHPSQYEEEDQAFIPLFLSVMGLGYLFSKEDHDKMGCRGAVAQGSTHDANLSPREKRVRRRVFWSVMNLDLYISSILGLPQIMDLSAVDPAIDTTIEIALNDVQKAAYLTPGDKLALAASAKHIELMRILLKAQAALYPKPTDPPDSKKLNGTISVSLSKLQKVEDQFRAWAESLADVLSRPDDSEEAQSVRYEISMCYYFAQIVLYRAFLHYLAKQHEDSSIGQRQLSYAKTCVKMARKVIELGVEHQKRGLLCPASWSSVYTVFIATVCLVFAYATRRKGSSAPEIKSDIENAIRMLCCTACTTDTGSVRCLEILRRLIKRVSYAVDIDVDDICANTESCCTTDFSDFGRPNRTDAQTLHIPDGVGSDFSQSQTSSQSQSQAQFDSSQGWSLSPGAMLRQPSFTGMSFANYNAPQSTLQTLPPAYPGQDEEMMEVPYGGTFSWPQHEFHEAALRMGQPAEVSSVGGGAQQQSGASTTSSAQTPISSNDIAAFMHINPVDESYRFREPRNR</sequence>
<feature type="region of interest" description="Disordered" evidence="7">
    <location>
        <begin position="1"/>
        <end position="24"/>
    </location>
</feature>
<dbReference type="Gene3D" id="4.10.240.10">
    <property type="entry name" value="Zn(2)-C6 fungal-type DNA-binding domain"/>
    <property type="match status" value="1"/>
</dbReference>
<dbReference type="GO" id="GO:0043565">
    <property type="term" value="F:sequence-specific DNA binding"/>
    <property type="evidence" value="ECO:0007669"/>
    <property type="project" value="TreeGrafter"/>
</dbReference>
<proteinExistence type="predicted"/>
<evidence type="ECO:0000313" key="9">
    <source>
        <dbReference type="EMBL" id="KAK5090345.1"/>
    </source>
</evidence>
<accession>A0AAN7Y9I7</accession>
<evidence type="ECO:0000259" key="8">
    <source>
        <dbReference type="PROSITE" id="PS50048"/>
    </source>
</evidence>
<feature type="compositionally biased region" description="Low complexity" evidence="7">
    <location>
        <begin position="722"/>
        <end position="735"/>
    </location>
</feature>
<feature type="region of interest" description="Disordered" evidence="7">
    <location>
        <begin position="104"/>
        <end position="129"/>
    </location>
</feature>
<dbReference type="SUPFAM" id="SSF57701">
    <property type="entry name" value="Zn2/Cys6 DNA-binding domain"/>
    <property type="match status" value="1"/>
</dbReference>
<comment type="subcellular location">
    <subcellularLocation>
        <location evidence="1">Nucleus</location>
    </subcellularLocation>
</comment>
<keyword evidence="3" id="KW-0805">Transcription regulation</keyword>
<dbReference type="GO" id="GO:0045944">
    <property type="term" value="P:positive regulation of transcription by RNA polymerase II"/>
    <property type="evidence" value="ECO:0007669"/>
    <property type="project" value="TreeGrafter"/>
</dbReference>
<evidence type="ECO:0000256" key="5">
    <source>
        <dbReference type="ARBA" id="ARBA00023163"/>
    </source>
</evidence>
<dbReference type="CDD" id="cd00067">
    <property type="entry name" value="GAL4"/>
    <property type="match status" value="1"/>
</dbReference>
<organism evidence="9 10">
    <name type="scientific">Lithohypha guttulata</name>
    <dbReference type="NCBI Taxonomy" id="1690604"/>
    <lineage>
        <taxon>Eukaryota</taxon>
        <taxon>Fungi</taxon>
        <taxon>Dikarya</taxon>
        <taxon>Ascomycota</taxon>
        <taxon>Pezizomycotina</taxon>
        <taxon>Eurotiomycetes</taxon>
        <taxon>Chaetothyriomycetidae</taxon>
        <taxon>Chaetothyriales</taxon>
        <taxon>Trichomeriaceae</taxon>
        <taxon>Lithohypha</taxon>
    </lineage>
</organism>
<evidence type="ECO:0000313" key="10">
    <source>
        <dbReference type="Proteomes" id="UP001309876"/>
    </source>
</evidence>
<feature type="region of interest" description="Disordered" evidence="7">
    <location>
        <begin position="615"/>
        <end position="644"/>
    </location>
</feature>
<dbReference type="AlphaFoldDB" id="A0AAN7Y9I7"/>
<keyword evidence="2" id="KW-0862">Zinc</keyword>
<dbReference type="GO" id="GO:0000981">
    <property type="term" value="F:DNA-binding transcription factor activity, RNA polymerase II-specific"/>
    <property type="evidence" value="ECO:0007669"/>
    <property type="project" value="InterPro"/>
</dbReference>
<comment type="caution">
    <text evidence="9">The sequence shown here is derived from an EMBL/GenBank/DDBJ whole genome shotgun (WGS) entry which is preliminary data.</text>
</comment>
<dbReference type="InterPro" id="IPR051711">
    <property type="entry name" value="Stress_Response_Reg"/>
</dbReference>
<dbReference type="PROSITE" id="PS50048">
    <property type="entry name" value="ZN2_CY6_FUNGAL_2"/>
    <property type="match status" value="1"/>
</dbReference>
<dbReference type="SMART" id="SM00066">
    <property type="entry name" value="GAL4"/>
    <property type="match status" value="1"/>
</dbReference>
<dbReference type="GO" id="GO:0008270">
    <property type="term" value="F:zinc ion binding"/>
    <property type="evidence" value="ECO:0007669"/>
    <property type="project" value="InterPro"/>
</dbReference>
<evidence type="ECO:0000256" key="1">
    <source>
        <dbReference type="ARBA" id="ARBA00004123"/>
    </source>
</evidence>
<name>A0AAN7Y9I7_9EURO</name>
<feature type="compositionally biased region" description="Low complexity" evidence="7">
    <location>
        <begin position="620"/>
        <end position="641"/>
    </location>
</feature>
<feature type="domain" description="Zn(2)-C6 fungal-type" evidence="8">
    <location>
        <begin position="27"/>
        <end position="56"/>
    </location>
</feature>
<dbReference type="Pfam" id="PF00172">
    <property type="entry name" value="Zn_clus"/>
    <property type="match status" value="1"/>
</dbReference>
<keyword evidence="5" id="KW-0804">Transcription</keyword>
<protein>
    <submittedName>
        <fullName evidence="9">Gypsy retrotransposon integrase-like protein 1</fullName>
    </submittedName>
</protein>
<gene>
    <name evidence="9" type="primary">GIN1_1</name>
    <name evidence="9" type="ORF">LTR05_000517</name>
</gene>
<evidence type="ECO:0000256" key="4">
    <source>
        <dbReference type="ARBA" id="ARBA00023125"/>
    </source>
</evidence>
<evidence type="ECO:0000256" key="7">
    <source>
        <dbReference type="SAM" id="MobiDB-lite"/>
    </source>
</evidence>
<dbReference type="CDD" id="cd12148">
    <property type="entry name" value="fungal_TF_MHR"/>
    <property type="match status" value="1"/>
</dbReference>
<evidence type="ECO:0000256" key="2">
    <source>
        <dbReference type="ARBA" id="ARBA00022833"/>
    </source>
</evidence>
<dbReference type="PANTHER" id="PTHR47540:SF1">
    <property type="entry name" value="ACTIVATOR OF STRESS GENES 1-RELATED"/>
    <property type="match status" value="1"/>
</dbReference>
<feature type="compositionally biased region" description="Basic and acidic residues" evidence="7">
    <location>
        <begin position="108"/>
        <end position="119"/>
    </location>
</feature>
<dbReference type="Proteomes" id="UP001309876">
    <property type="component" value="Unassembled WGS sequence"/>
</dbReference>
<keyword evidence="10" id="KW-1185">Reference proteome</keyword>
<keyword evidence="4" id="KW-0238">DNA-binding</keyword>
<dbReference type="GO" id="GO:0005634">
    <property type="term" value="C:nucleus"/>
    <property type="evidence" value="ECO:0007669"/>
    <property type="project" value="UniProtKB-SubCell"/>
</dbReference>
<dbReference type="PANTHER" id="PTHR47540">
    <property type="entry name" value="THIAMINE REPRESSIBLE GENES REGULATORY PROTEIN THI5"/>
    <property type="match status" value="1"/>
</dbReference>
<keyword evidence="6" id="KW-0539">Nucleus</keyword>
<dbReference type="InterPro" id="IPR036864">
    <property type="entry name" value="Zn2-C6_fun-type_DNA-bd_sf"/>
</dbReference>
<evidence type="ECO:0000256" key="6">
    <source>
        <dbReference type="ARBA" id="ARBA00023242"/>
    </source>
</evidence>
<dbReference type="PROSITE" id="PS00463">
    <property type="entry name" value="ZN2_CY6_FUNGAL_1"/>
    <property type="match status" value="1"/>
</dbReference>
<feature type="region of interest" description="Disordered" evidence="7">
    <location>
        <begin position="711"/>
        <end position="735"/>
    </location>
</feature>
<evidence type="ECO:0000256" key="3">
    <source>
        <dbReference type="ARBA" id="ARBA00023015"/>
    </source>
</evidence>